<name>A0A0F9GRN5_9ZZZZ</name>
<accession>A0A0F9GRN5</accession>
<gene>
    <name evidence="4" type="ORF">LCGC14_1793970</name>
</gene>
<feature type="region of interest" description="Disordered" evidence="1">
    <location>
        <begin position="23"/>
        <end position="60"/>
    </location>
</feature>
<feature type="compositionally biased region" description="Acidic residues" evidence="1">
    <location>
        <begin position="23"/>
        <end position="42"/>
    </location>
</feature>
<comment type="caution">
    <text evidence="4">The sequence shown here is derived from an EMBL/GenBank/DDBJ whole genome shotgun (WGS) entry which is preliminary data.</text>
</comment>
<sequence>DGTDDSCFDDDGLLKDGLTLLIDEDTTEDGIDQDGDGQDGEDPLNQIDNDGDGLFDEDPPNGTFEAACVDSEVGGILIDGQCDLTGMVISKTNEKTKEMTFNPDNDCVDKNGNRLGELKDNFGSDESCFDKDENLKKIDGQTVEPLDGEDPIGDDDGDGKDNDDFDCVEVDESGNAIGTGIIFAGNPTDGISDKCYDGNAEFDKDGNLVKFESINTDFKELVDEDTVVGGMKFYKDNKDDSDGMENYGEEKRKLTLEEEFKVKFSNFIAVLTIIKDPTNDSGGTALPDDFELTVNGEAVTSGDPNNFDANTDLVLGETLVDGYEFVEITGDPECPEALGDTFKLRLGADVTCTIVNDDIVQGNQQNPIPISYNDKNDILSMISSNFSGLYNILSGNIPEASAQFQADQTDNILFGFTIAPPDMDWGIDYSEEVCTPAVKLFGVAIIPAFCLIILAVFVGYHISFAVGLRLPVTVTTSSIPTRLLAEDEFRLQTKLVPKDLNANQYRKVCNDNNIIDKAGGLVGDCNKFAFVNVLDNSDGDEFGLKYEIKAGVFVTVLNVDVIAWGIDSNLDLGSLCTSQLAKANELVPPAGANPNQFFKDEDINCASFVTPFGFDEVFDGVGKIRPWPGTNKEIKIIANCLDARIAKETIKIRGKVVPICTGIALQKYGASLGLGLGIETALGSENIEATLTVSGDVVSGDTRDDVDYDADFSLKETGQIEFIRGEFTKDITVDNTSDKEFVEVSIDGFTYRLNAAQILGIAILDFGGILSFIDDIPAFVLFDINVFELLGIPGGIKIPQHAWIEGTKKSIIIVDNYALELDVTPDAPKRKLNPGTASPSYEITIKNIGTLPDSFTNFIIDLPFDGIVATDDDPPANHETEDVPRDESSDPFSFTLDAKRVFTT</sequence>
<evidence type="ECO:0000256" key="2">
    <source>
        <dbReference type="SAM" id="Phobius"/>
    </source>
</evidence>
<feature type="non-terminal residue" evidence="4">
    <location>
        <position position="904"/>
    </location>
</feature>
<organism evidence="4">
    <name type="scientific">marine sediment metagenome</name>
    <dbReference type="NCBI Taxonomy" id="412755"/>
    <lineage>
        <taxon>unclassified sequences</taxon>
        <taxon>metagenomes</taxon>
        <taxon>ecological metagenomes</taxon>
    </lineage>
</organism>
<feature type="transmembrane region" description="Helical" evidence="2">
    <location>
        <begin position="440"/>
        <end position="460"/>
    </location>
</feature>
<dbReference type="InterPro" id="IPR045826">
    <property type="entry name" value="SpaA_PFL_dom_2"/>
</dbReference>
<feature type="compositionally biased region" description="Basic and acidic residues" evidence="1">
    <location>
        <begin position="875"/>
        <end position="888"/>
    </location>
</feature>
<proteinExistence type="predicted"/>
<evidence type="ECO:0000313" key="4">
    <source>
        <dbReference type="EMBL" id="KKM01484.1"/>
    </source>
</evidence>
<reference evidence="4" key="1">
    <citation type="journal article" date="2015" name="Nature">
        <title>Complex archaea that bridge the gap between prokaryotes and eukaryotes.</title>
        <authorList>
            <person name="Spang A."/>
            <person name="Saw J.H."/>
            <person name="Jorgensen S.L."/>
            <person name="Zaremba-Niedzwiedzka K."/>
            <person name="Martijn J."/>
            <person name="Lind A.E."/>
            <person name="van Eijk R."/>
            <person name="Schleper C."/>
            <person name="Guy L."/>
            <person name="Ettema T.J."/>
        </authorList>
    </citation>
    <scope>NUCLEOTIDE SEQUENCE</scope>
</reference>
<feature type="region of interest" description="Disordered" evidence="1">
    <location>
        <begin position="140"/>
        <end position="164"/>
    </location>
</feature>
<protein>
    <recommendedName>
        <fullName evidence="3">SpaA-like prealbumin fold domain-containing protein</fullName>
    </recommendedName>
</protein>
<feature type="compositionally biased region" description="Acidic residues" evidence="1">
    <location>
        <begin position="49"/>
        <end position="59"/>
    </location>
</feature>
<dbReference type="Pfam" id="PF19403">
    <property type="entry name" value="SpaA_2"/>
    <property type="match status" value="1"/>
</dbReference>
<evidence type="ECO:0000256" key="1">
    <source>
        <dbReference type="SAM" id="MobiDB-lite"/>
    </source>
</evidence>
<evidence type="ECO:0000259" key="3">
    <source>
        <dbReference type="Pfam" id="PF19403"/>
    </source>
</evidence>
<feature type="compositionally biased region" description="Acidic residues" evidence="1">
    <location>
        <begin position="146"/>
        <end position="164"/>
    </location>
</feature>
<keyword evidence="2" id="KW-0472">Membrane</keyword>
<dbReference type="AlphaFoldDB" id="A0A0F9GRN5"/>
<keyword evidence="2" id="KW-0812">Transmembrane</keyword>
<feature type="region of interest" description="Disordered" evidence="1">
    <location>
        <begin position="870"/>
        <end position="892"/>
    </location>
</feature>
<dbReference type="EMBL" id="LAZR01017182">
    <property type="protein sequence ID" value="KKM01484.1"/>
    <property type="molecule type" value="Genomic_DNA"/>
</dbReference>
<feature type="domain" description="SpaA-like prealbumin fold" evidence="3">
    <location>
        <begin position="269"/>
        <end position="354"/>
    </location>
</feature>
<feature type="non-terminal residue" evidence="4">
    <location>
        <position position="1"/>
    </location>
</feature>
<keyword evidence="2" id="KW-1133">Transmembrane helix</keyword>